<dbReference type="GO" id="GO:0043565">
    <property type="term" value="F:sequence-specific DNA binding"/>
    <property type="evidence" value="ECO:0007669"/>
    <property type="project" value="InterPro"/>
</dbReference>
<dbReference type="PROSITE" id="PS50110">
    <property type="entry name" value="RESPONSE_REGULATORY"/>
    <property type="match status" value="1"/>
</dbReference>
<evidence type="ECO:0000256" key="4">
    <source>
        <dbReference type="ARBA" id="ARBA00023163"/>
    </source>
</evidence>
<dbReference type="FunFam" id="3.40.50.300:FF:000006">
    <property type="entry name" value="DNA-binding transcriptional regulator NtrC"/>
    <property type="match status" value="1"/>
</dbReference>
<dbReference type="Gene3D" id="1.10.8.60">
    <property type="match status" value="1"/>
</dbReference>
<dbReference type="PANTHER" id="PTHR32071:SF113">
    <property type="entry name" value="ALGINATE BIOSYNTHESIS TRANSCRIPTIONAL REGULATORY PROTEIN ALGB"/>
    <property type="match status" value="1"/>
</dbReference>
<dbReference type="PROSITE" id="PS00675">
    <property type="entry name" value="SIGMA54_INTERACT_1"/>
    <property type="match status" value="1"/>
</dbReference>
<keyword evidence="8" id="KW-0238">DNA-binding</keyword>
<dbReference type="InterPro" id="IPR009057">
    <property type="entry name" value="Homeodomain-like_sf"/>
</dbReference>
<feature type="domain" description="Sigma-54 factor interaction" evidence="6">
    <location>
        <begin position="151"/>
        <end position="380"/>
    </location>
</feature>
<dbReference type="GO" id="GO:0005524">
    <property type="term" value="F:ATP binding"/>
    <property type="evidence" value="ECO:0007669"/>
    <property type="project" value="UniProtKB-KW"/>
</dbReference>
<dbReference type="SUPFAM" id="SSF52172">
    <property type="entry name" value="CheY-like"/>
    <property type="match status" value="1"/>
</dbReference>
<dbReference type="SMART" id="SM00382">
    <property type="entry name" value="AAA"/>
    <property type="match status" value="1"/>
</dbReference>
<dbReference type="InterPro" id="IPR027417">
    <property type="entry name" value="P-loop_NTPase"/>
</dbReference>
<keyword evidence="4" id="KW-0804">Transcription</keyword>
<dbReference type="Gene3D" id="1.10.10.60">
    <property type="entry name" value="Homeodomain-like"/>
    <property type="match status" value="1"/>
</dbReference>
<keyword evidence="9" id="KW-1185">Reference proteome</keyword>
<evidence type="ECO:0000259" key="6">
    <source>
        <dbReference type="PROSITE" id="PS50045"/>
    </source>
</evidence>
<dbReference type="AlphaFoldDB" id="A0A841H113"/>
<dbReference type="InterPro" id="IPR025662">
    <property type="entry name" value="Sigma_54_int_dom_ATP-bd_1"/>
</dbReference>
<dbReference type="SUPFAM" id="SSF46689">
    <property type="entry name" value="Homeodomain-like"/>
    <property type="match status" value="1"/>
</dbReference>
<dbReference type="InterPro" id="IPR058031">
    <property type="entry name" value="AAA_lid_NorR"/>
</dbReference>
<dbReference type="Pfam" id="PF25601">
    <property type="entry name" value="AAA_lid_14"/>
    <property type="match status" value="1"/>
</dbReference>
<sequence length="473" mass="53239">MSNDAQPDSPISVLICDDEELLVKSCGQILSSEGYHILTEHRGRNALETVRRHRPDILLTDLNLPDIDGLALLKEVKKMAPETLVVMITGFATVDSSVEAIRAGAYDYIPKPFTATQLRILIGRAGTQVQLVRDNAHLRDQLKKHYSFENIIGTSESIQKVFSVVSRVAPTDANVFISGESGTGKELIARALHANSRRNGRAFMAINCAALPDHLLESELFGHEKGAFTGADNLKRGLLEVAGGGSFFMDEVSEMSMDLQAKLLRVIQERRIRRVGGEVEIPIDVRWISATNRDPEQAVRDGVLRQDLLYRLNVVPVKLPPLRQRREDIPALAQHFLRRYAQEYDRGNLRFAPDAMRLMVDYAWPGNVRELQNLMERIVSLCLPDQEIHPEDMPEELSAVPTSARPVASYSADLPFHDAKNDAITHFEKEYLRDLLKRHNGNISQAARTAGIDRKTIHRMLTKYDLEGRDLTW</sequence>
<dbReference type="PROSITE" id="PS00688">
    <property type="entry name" value="SIGMA54_INTERACT_3"/>
    <property type="match status" value="1"/>
</dbReference>
<organism evidence="8 9">
    <name type="scientific">Longimicrobium terrae</name>
    <dbReference type="NCBI Taxonomy" id="1639882"/>
    <lineage>
        <taxon>Bacteria</taxon>
        <taxon>Pseudomonadati</taxon>
        <taxon>Gemmatimonadota</taxon>
        <taxon>Longimicrobiia</taxon>
        <taxon>Longimicrobiales</taxon>
        <taxon>Longimicrobiaceae</taxon>
        <taxon>Longimicrobium</taxon>
    </lineage>
</organism>
<dbReference type="InterPro" id="IPR001789">
    <property type="entry name" value="Sig_transdc_resp-reg_receiver"/>
</dbReference>
<evidence type="ECO:0000256" key="5">
    <source>
        <dbReference type="PROSITE-ProRule" id="PRU00169"/>
    </source>
</evidence>
<dbReference type="InterPro" id="IPR003593">
    <property type="entry name" value="AAA+_ATPase"/>
</dbReference>
<evidence type="ECO:0000256" key="1">
    <source>
        <dbReference type="ARBA" id="ARBA00022741"/>
    </source>
</evidence>
<reference evidence="8 9" key="1">
    <citation type="submission" date="2020-08" db="EMBL/GenBank/DDBJ databases">
        <title>Genomic Encyclopedia of Type Strains, Phase IV (KMG-IV): sequencing the most valuable type-strain genomes for metagenomic binning, comparative biology and taxonomic classification.</title>
        <authorList>
            <person name="Goeker M."/>
        </authorList>
    </citation>
    <scope>NUCLEOTIDE SEQUENCE [LARGE SCALE GENOMIC DNA]</scope>
    <source>
        <strain evidence="8 9">DSM 29007</strain>
    </source>
</reference>
<dbReference type="EMBL" id="JACHIA010000009">
    <property type="protein sequence ID" value="MBB6071658.1"/>
    <property type="molecule type" value="Genomic_DNA"/>
</dbReference>
<evidence type="ECO:0000256" key="2">
    <source>
        <dbReference type="ARBA" id="ARBA00022840"/>
    </source>
</evidence>
<dbReference type="SMART" id="SM00448">
    <property type="entry name" value="REC"/>
    <property type="match status" value="1"/>
</dbReference>
<dbReference type="Gene3D" id="3.40.50.300">
    <property type="entry name" value="P-loop containing nucleotide triphosphate hydrolases"/>
    <property type="match status" value="1"/>
</dbReference>
<keyword evidence="1" id="KW-0547">Nucleotide-binding</keyword>
<evidence type="ECO:0000256" key="3">
    <source>
        <dbReference type="ARBA" id="ARBA00023015"/>
    </source>
</evidence>
<keyword evidence="5" id="KW-0597">Phosphoprotein</keyword>
<dbReference type="GO" id="GO:0000160">
    <property type="term" value="P:phosphorelay signal transduction system"/>
    <property type="evidence" value="ECO:0007669"/>
    <property type="project" value="InterPro"/>
</dbReference>
<dbReference type="PROSITE" id="PS50045">
    <property type="entry name" value="SIGMA54_INTERACT_4"/>
    <property type="match status" value="1"/>
</dbReference>
<evidence type="ECO:0000313" key="9">
    <source>
        <dbReference type="Proteomes" id="UP000582837"/>
    </source>
</evidence>
<name>A0A841H113_9BACT</name>
<dbReference type="InterPro" id="IPR002078">
    <property type="entry name" value="Sigma_54_int"/>
</dbReference>
<comment type="caution">
    <text evidence="8">The sequence shown here is derived from an EMBL/GenBank/DDBJ whole genome shotgun (WGS) entry which is preliminary data.</text>
</comment>
<accession>A0A841H113</accession>
<dbReference type="PANTHER" id="PTHR32071">
    <property type="entry name" value="TRANSCRIPTIONAL REGULATORY PROTEIN"/>
    <property type="match status" value="1"/>
</dbReference>
<feature type="modified residue" description="4-aspartylphosphate" evidence="5">
    <location>
        <position position="61"/>
    </location>
</feature>
<dbReference type="Pfam" id="PF02954">
    <property type="entry name" value="HTH_8"/>
    <property type="match status" value="1"/>
</dbReference>
<dbReference type="Proteomes" id="UP000582837">
    <property type="component" value="Unassembled WGS sequence"/>
</dbReference>
<evidence type="ECO:0000313" key="8">
    <source>
        <dbReference type="EMBL" id="MBB6071658.1"/>
    </source>
</evidence>
<keyword evidence="2" id="KW-0067">ATP-binding</keyword>
<dbReference type="InterPro" id="IPR011006">
    <property type="entry name" value="CheY-like_superfamily"/>
</dbReference>
<dbReference type="Gene3D" id="3.40.50.2300">
    <property type="match status" value="1"/>
</dbReference>
<dbReference type="RefSeq" id="WP_170034854.1">
    <property type="nucleotide sequence ID" value="NZ_JABDTL010000001.1"/>
</dbReference>
<dbReference type="InterPro" id="IPR002197">
    <property type="entry name" value="HTH_Fis"/>
</dbReference>
<dbReference type="SUPFAM" id="SSF52540">
    <property type="entry name" value="P-loop containing nucleoside triphosphate hydrolases"/>
    <property type="match status" value="1"/>
</dbReference>
<dbReference type="Pfam" id="PF00158">
    <property type="entry name" value="Sigma54_activat"/>
    <property type="match status" value="1"/>
</dbReference>
<evidence type="ECO:0000259" key="7">
    <source>
        <dbReference type="PROSITE" id="PS50110"/>
    </source>
</evidence>
<protein>
    <submittedName>
        <fullName evidence="8">DNA-binding NtrC family response regulator</fullName>
    </submittedName>
</protein>
<dbReference type="InterPro" id="IPR025944">
    <property type="entry name" value="Sigma_54_int_dom_CS"/>
</dbReference>
<proteinExistence type="predicted"/>
<dbReference type="Pfam" id="PF00072">
    <property type="entry name" value="Response_reg"/>
    <property type="match status" value="1"/>
</dbReference>
<feature type="domain" description="Response regulatory" evidence="7">
    <location>
        <begin position="12"/>
        <end position="126"/>
    </location>
</feature>
<dbReference type="CDD" id="cd00009">
    <property type="entry name" value="AAA"/>
    <property type="match status" value="1"/>
</dbReference>
<dbReference type="GO" id="GO:0006355">
    <property type="term" value="P:regulation of DNA-templated transcription"/>
    <property type="evidence" value="ECO:0007669"/>
    <property type="project" value="InterPro"/>
</dbReference>
<gene>
    <name evidence="8" type="ORF">HNQ61_003286</name>
</gene>
<keyword evidence="3" id="KW-0805">Transcription regulation</keyword>
<dbReference type="PRINTS" id="PR01590">
    <property type="entry name" value="HTHFIS"/>
</dbReference>